<feature type="region of interest" description="Disordered" evidence="1">
    <location>
        <begin position="216"/>
        <end position="236"/>
    </location>
</feature>
<dbReference type="PANTHER" id="PTHR33352">
    <property type="entry name" value="SLR1095 PROTEIN"/>
    <property type="match status" value="1"/>
</dbReference>
<keyword evidence="3" id="KW-0255">Endonuclease</keyword>
<dbReference type="GO" id="GO:0004519">
    <property type="term" value="F:endonuclease activity"/>
    <property type="evidence" value="ECO:0007669"/>
    <property type="project" value="UniProtKB-KW"/>
</dbReference>
<protein>
    <submittedName>
        <fullName evidence="3">Uma2 family endonuclease</fullName>
    </submittedName>
</protein>
<dbReference type="InterPro" id="IPR012296">
    <property type="entry name" value="Nuclease_put_TT1808"/>
</dbReference>
<proteinExistence type="predicted"/>
<evidence type="ECO:0000259" key="2">
    <source>
        <dbReference type="Pfam" id="PF05685"/>
    </source>
</evidence>
<feature type="domain" description="Putative restriction endonuclease" evidence="2">
    <location>
        <begin position="71"/>
        <end position="177"/>
    </location>
</feature>
<dbReference type="EMBL" id="JAIHOM010000006">
    <property type="protein sequence ID" value="MCW6035018.1"/>
    <property type="molecule type" value="Genomic_DNA"/>
</dbReference>
<gene>
    <name evidence="3" type="ORF">K4A83_01845</name>
</gene>
<accession>A0ABT3L0I9</accession>
<name>A0ABT3L0I9_9CYAN</name>
<reference evidence="3 4" key="1">
    <citation type="submission" date="2021-08" db="EMBL/GenBank/DDBJ databases">
        <title>Draft genome sequence of Spirulina subsalsa with high tolerance to salinity and hype-accumulation of phycocyanin.</title>
        <authorList>
            <person name="Pei H."/>
            <person name="Jiang L."/>
        </authorList>
    </citation>
    <scope>NUCLEOTIDE SEQUENCE [LARGE SCALE GENOMIC DNA]</scope>
    <source>
        <strain evidence="3 4">FACHB-351</strain>
    </source>
</reference>
<organism evidence="3 4">
    <name type="scientific">Spirulina subsalsa FACHB-351</name>
    <dbReference type="NCBI Taxonomy" id="234711"/>
    <lineage>
        <taxon>Bacteria</taxon>
        <taxon>Bacillati</taxon>
        <taxon>Cyanobacteriota</taxon>
        <taxon>Cyanophyceae</taxon>
        <taxon>Spirulinales</taxon>
        <taxon>Spirulinaceae</taxon>
        <taxon>Spirulina</taxon>
    </lineage>
</organism>
<dbReference type="PANTHER" id="PTHR33352:SF3">
    <property type="entry name" value="SLR1612 PROTEIN"/>
    <property type="match status" value="1"/>
</dbReference>
<keyword evidence="3" id="KW-0378">Hydrolase</keyword>
<dbReference type="InterPro" id="IPR011335">
    <property type="entry name" value="Restrct_endonuc-II-like"/>
</dbReference>
<dbReference type="Pfam" id="PF05685">
    <property type="entry name" value="Uma2"/>
    <property type="match status" value="1"/>
</dbReference>
<keyword evidence="3" id="KW-0540">Nuclease</keyword>
<dbReference type="InterPro" id="IPR008538">
    <property type="entry name" value="Uma2"/>
</dbReference>
<comment type="caution">
    <text evidence="3">The sequence shown here is derived from an EMBL/GenBank/DDBJ whole genome shotgun (WGS) entry which is preliminary data.</text>
</comment>
<dbReference type="Gene3D" id="3.90.1570.10">
    <property type="entry name" value="tt1808, chain A"/>
    <property type="match status" value="1"/>
</dbReference>
<evidence type="ECO:0000256" key="1">
    <source>
        <dbReference type="SAM" id="MobiDB-lite"/>
    </source>
</evidence>
<dbReference type="SUPFAM" id="SSF52980">
    <property type="entry name" value="Restriction endonuclease-like"/>
    <property type="match status" value="1"/>
</dbReference>
<evidence type="ECO:0000313" key="4">
    <source>
        <dbReference type="Proteomes" id="UP001526426"/>
    </source>
</evidence>
<evidence type="ECO:0000313" key="3">
    <source>
        <dbReference type="EMBL" id="MCW6035018.1"/>
    </source>
</evidence>
<keyword evidence="4" id="KW-1185">Reference proteome</keyword>
<dbReference type="Proteomes" id="UP001526426">
    <property type="component" value="Unassembled WGS sequence"/>
</dbReference>
<sequence>MIATPISYKITWEKLPDDYVLPDDPVDNIQQPALAFALTESLARAGRISAQTLATTNYGICATVNGKIVVKAPDWCYIANISVPMEEVIRSYTPQLQGERPTIVMEFLSDTDGHEYSNKPTYPPGKWFFYEQILQVPYYVIFNPYTGQIEVYRLESERYTLQTANSEGRYWIEPMNLMIGVWQGTRENFNAYWLRWWDEGGELLLWGAEQIEQERERAEQERERAEQERERAEQERERAERLAARLQALGVDLEED</sequence>
<dbReference type="RefSeq" id="WP_265262678.1">
    <property type="nucleotide sequence ID" value="NZ_JAIHOM010000006.1"/>
</dbReference>